<dbReference type="InterPro" id="IPR027417">
    <property type="entry name" value="P-loop_NTPase"/>
</dbReference>
<dbReference type="Gene3D" id="3.40.50.300">
    <property type="entry name" value="P-loop containing nucleotide triphosphate hydrolases"/>
    <property type="match status" value="1"/>
</dbReference>
<evidence type="ECO:0000313" key="6">
    <source>
        <dbReference type="EMBL" id="KAA0197535.1"/>
    </source>
</evidence>
<comment type="caution">
    <text evidence="6">The sequence shown here is derived from an EMBL/GenBank/DDBJ whole genome shotgun (WGS) entry which is preliminary data.</text>
</comment>
<evidence type="ECO:0000256" key="4">
    <source>
        <dbReference type="RuleBase" id="RU365068"/>
    </source>
</evidence>
<dbReference type="AlphaFoldDB" id="A0A8E0VMG7"/>
<evidence type="ECO:0000256" key="1">
    <source>
        <dbReference type="ARBA" id="ARBA00022741"/>
    </source>
</evidence>
<proteinExistence type="inferred from homology"/>
<keyword evidence="1 4" id="KW-0547">Nucleotide-binding</keyword>
<keyword evidence="6" id="KW-0396">Initiation factor</keyword>
<dbReference type="EMBL" id="LUCM01002321">
    <property type="protein sequence ID" value="KAA0197535.1"/>
    <property type="molecule type" value="Genomic_DNA"/>
</dbReference>
<comment type="catalytic activity">
    <reaction evidence="4">
        <text>ATP + H2O = ADP + phosphate + H(+)</text>
        <dbReference type="Rhea" id="RHEA:13065"/>
        <dbReference type="ChEBI" id="CHEBI:15377"/>
        <dbReference type="ChEBI" id="CHEBI:15378"/>
        <dbReference type="ChEBI" id="CHEBI:30616"/>
        <dbReference type="ChEBI" id="CHEBI:43474"/>
        <dbReference type="ChEBI" id="CHEBI:456216"/>
        <dbReference type="EC" id="3.6.4.13"/>
    </reaction>
</comment>
<evidence type="ECO:0000256" key="3">
    <source>
        <dbReference type="ARBA" id="ARBA00022840"/>
    </source>
</evidence>
<dbReference type="GO" id="GO:0005524">
    <property type="term" value="F:ATP binding"/>
    <property type="evidence" value="ECO:0007669"/>
    <property type="project" value="UniProtKB-UniRule"/>
</dbReference>
<dbReference type="InterPro" id="IPR014001">
    <property type="entry name" value="Helicase_ATP-bd"/>
</dbReference>
<dbReference type="PANTHER" id="PTHR24031">
    <property type="entry name" value="RNA HELICASE"/>
    <property type="match status" value="1"/>
</dbReference>
<dbReference type="Pfam" id="PF00270">
    <property type="entry name" value="DEAD"/>
    <property type="match status" value="1"/>
</dbReference>
<organism evidence="6 7">
    <name type="scientific">Fasciolopsis buskii</name>
    <dbReference type="NCBI Taxonomy" id="27845"/>
    <lineage>
        <taxon>Eukaryota</taxon>
        <taxon>Metazoa</taxon>
        <taxon>Spiralia</taxon>
        <taxon>Lophotrochozoa</taxon>
        <taxon>Platyhelminthes</taxon>
        <taxon>Trematoda</taxon>
        <taxon>Digenea</taxon>
        <taxon>Plagiorchiida</taxon>
        <taxon>Echinostomata</taxon>
        <taxon>Echinostomatoidea</taxon>
        <taxon>Fasciolidae</taxon>
        <taxon>Fasciolopsis</taxon>
    </lineage>
</organism>
<keyword evidence="2 4" id="KW-0378">Hydrolase</keyword>
<keyword evidence="6" id="KW-0648">Protein biosynthesis</keyword>
<comment type="function">
    <text evidence="4">RNA helicase.</text>
</comment>
<dbReference type="OrthoDB" id="10265785at2759"/>
<dbReference type="GO" id="GO:0003743">
    <property type="term" value="F:translation initiation factor activity"/>
    <property type="evidence" value="ECO:0007669"/>
    <property type="project" value="UniProtKB-KW"/>
</dbReference>
<dbReference type="GO" id="GO:0003724">
    <property type="term" value="F:RNA helicase activity"/>
    <property type="evidence" value="ECO:0007669"/>
    <property type="project" value="UniProtKB-EC"/>
</dbReference>
<dbReference type="SUPFAM" id="SSF52540">
    <property type="entry name" value="P-loop containing nucleoside triphosphate hydrolases"/>
    <property type="match status" value="1"/>
</dbReference>
<dbReference type="InterPro" id="IPR011545">
    <property type="entry name" value="DEAD/DEAH_box_helicase_dom"/>
</dbReference>
<comment type="similarity">
    <text evidence="4">Belongs to the DEAD box helicase family.</text>
</comment>
<sequence>MFSIGTLQNVQHDLRKVQVLVVAPTRELASQIHQVMSALSDYLPIRCVACCGGRNNVSQMSRELTQGAHVVVGTPGRILGKFCSFFFHLPPYSSKYLVT</sequence>
<keyword evidence="4" id="KW-0347">Helicase</keyword>
<protein>
    <recommendedName>
        <fullName evidence="4">ATP-dependent RNA helicase</fullName>
        <ecNumber evidence="4">3.6.4.13</ecNumber>
    </recommendedName>
</protein>
<dbReference type="Proteomes" id="UP000728185">
    <property type="component" value="Unassembled WGS sequence"/>
</dbReference>
<dbReference type="PROSITE" id="PS51192">
    <property type="entry name" value="HELICASE_ATP_BIND_1"/>
    <property type="match status" value="1"/>
</dbReference>
<comment type="domain">
    <text evidence="4">The Q motif is unique to and characteristic of the DEAD box family of RNA helicases and controls ATP binding and hydrolysis.</text>
</comment>
<name>A0A8E0VMG7_9TREM</name>
<dbReference type="GO" id="GO:0003723">
    <property type="term" value="F:RNA binding"/>
    <property type="evidence" value="ECO:0007669"/>
    <property type="project" value="UniProtKB-UniRule"/>
</dbReference>
<reference evidence="6" key="1">
    <citation type="submission" date="2019-05" db="EMBL/GenBank/DDBJ databases">
        <title>Annotation for the trematode Fasciolopsis buski.</title>
        <authorList>
            <person name="Choi Y.-J."/>
        </authorList>
    </citation>
    <scope>NUCLEOTIDE SEQUENCE</scope>
    <source>
        <strain evidence="6">HT</strain>
        <tissue evidence="6">Whole worm</tissue>
    </source>
</reference>
<evidence type="ECO:0000313" key="7">
    <source>
        <dbReference type="Proteomes" id="UP000728185"/>
    </source>
</evidence>
<evidence type="ECO:0000259" key="5">
    <source>
        <dbReference type="PROSITE" id="PS51192"/>
    </source>
</evidence>
<dbReference type="GO" id="GO:0016787">
    <property type="term" value="F:hydrolase activity"/>
    <property type="evidence" value="ECO:0007669"/>
    <property type="project" value="UniProtKB-KW"/>
</dbReference>
<keyword evidence="3 4" id="KW-0067">ATP-binding</keyword>
<accession>A0A8E0VMG7</accession>
<keyword evidence="4" id="KW-0694">RNA-binding</keyword>
<feature type="domain" description="Helicase ATP-binding" evidence="5">
    <location>
        <begin position="1"/>
        <end position="99"/>
    </location>
</feature>
<keyword evidence="7" id="KW-1185">Reference proteome</keyword>
<evidence type="ECO:0000256" key="2">
    <source>
        <dbReference type="ARBA" id="ARBA00022801"/>
    </source>
</evidence>
<dbReference type="EC" id="3.6.4.13" evidence="4"/>
<gene>
    <name evidence="6" type="ORF">FBUS_10845</name>
</gene>